<proteinExistence type="predicted"/>
<dbReference type="Proteomes" id="UP000557392">
    <property type="component" value="Unassembled WGS sequence"/>
</dbReference>
<organism evidence="1 2">
    <name type="scientific">Sphingomonas kyeonggiensis</name>
    <dbReference type="NCBI Taxonomy" id="1268553"/>
    <lineage>
        <taxon>Bacteria</taxon>
        <taxon>Pseudomonadati</taxon>
        <taxon>Pseudomonadota</taxon>
        <taxon>Alphaproteobacteria</taxon>
        <taxon>Sphingomonadales</taxon>
        <taxon>Sphingomonadaceae</taxon>
        <taxon>Sphingomonas</taxon>
    </lineage>
</organism>
<dbReference type="EMBL" id="JACIEH010000002">
    <property type="protein sequence ID" value="MBB4098959.1"/>
    <property type="molecule type" value="Genomic_DNA"/>
</dbReference>
<keyword evidence="2" id="KW-1185">Reference proteome</keyword>
<comment type="caution">
    <text evidence="1">The sequence shown here is derived from an EMBL/GenBank/DDBJ whole genome shotgun (WGS) entry which is preliminary data.</text>
</comment>
<dbReference type="AlphaFoldDB" id="A0A7W6NWB1"/>
<reference evidence="1 2" key="1">
    <citation type="submission" date="2020-08" db="EMBL/GenBank/DDBJ databases">
        <title>Genomic Encyclopedia of Type Strains, Phase IV (KMG-IV): sequencing the most valuable type-strain genomes for metagenomic binning, comparative biology and taxonomic classification.</title>
        <authorList>
            <person name="Goeker M."/>
        </authorList>
    </citation>
    <scope>NUCLEOTIDE SEQUENCE [LARGE SCALE GENOMIC DNA]</scope>
    <source>
        <strain evidence="1 2">DSM 101806</strain>
    </source>
</reference>
<sequence length="190" mass="20899">MDQSPASDDALILGPPEQIDAETRAFCAAISPAEPVYVPVQPAPGAKFIHCFENSETQASRHGGSAAYGWAIWRWPGRYFEAEHHAVWRSPDGTLVDVTPQTGAPPRILFLSQPDAVYDPATYRRNIMAPDAGNAAAREYIALAAARRDITDRYWRPGIEMLPLFAPEDQQRLAPIDARMADLLAIMRAG</sequence>
<accession>A0A7W6NWB1</accession>
<protein>
    <submittedName>
        <fullName evidence="1">Uncharacterized protein</fullName>
    </submittedName>
</protein>
<evidence type="ECO:0000313" key="1">
    <source>
        <dbReference type="EMBL" id="MBB4098959.1"/>
    </source>
</evidence>
<evidence type="ECO:0000313" key="2">
    <source>
        <dbReference type="Proteomes" id="UP000557392"/>
    </source>
</evidence>
<gene>
    <name evidence="1" type="ORF">GGR46_002523</name>
</gene>
<name>A0A7W6NWB1_9SPHN</name>
<dbReference type="RefSeq" id="WP_183998149.1">
    <property type="nucleotide sequence ID" value="NZ_JACIEH010000002.1"/>
</dbReference>